<dbReference type="Proteomes" id="UP000504611">
    <property type="component" value="Unplaced"/>
</dbReference>
<sequence length="153" mass="16870">FVVLEDNGPLSSALQDKRLPETLFRTVSAEHHDLHLKLSLPQGYEANLHPLLLMVDGEPGQVVTEEFSLEWPQVLSGSHGVALAWVGVRSGGGRGQKSPNMDPRKLGSIRVKDYLSVVESVTHYTHSLTLSQKSSALRLWRSFEKTNETSASP</sequence>
<protein>
    <submittedName>
        <fullName evidence="2">Dipeptidyl aminopeptidase-like protein 6</fullName>
    </submittedName>
</protein>
<gene>
    <name evidence="2" type="primary">LOC104960755</name>
</gene>
<proteinExistence type="predicted"/>
<dbReference type="GO" id="GO:1901379">
    <property type="term" value="P:regulation of potassium ion transmembrane transport"/>
    <property type="evidence" value="ECO:0007669"/>
    <property type="project" value="TreeGrafter"/>
</dbReference>
<accession>A0A6I9PHR8</accession>
<organism evidence="1 2">
    <name type="scientific">Notothenia coriiceps</name>
    <name type="common">black rockcod</name>
    <dbReference type="NCBI Taxonomy" id="8208"/>
    <lineage>
        <taxon>Eukaryota</taxon>
        <taxon>Metazoa</taxon>
        <taxon>Chordata</taxon>
        <taxon>Craniata</taxon>
        <taxon>Vertebrata</taxon>
        <taxon>Euteleostomi</taxon>
        <taxon>Actinopterygii</taxon>
        <taxon>Neopterygii</taxon>
        <taxon>Teleostei</taxon>
        <taxon>Neoteleostei</taxon>
        <taxon>Acanthomorphata</taxon>
        <taxon>Eupercaria</taxon>
        <taxon>Perciformes</taxon>
        <taxon>Notothenioidei</taxon>
        <taxon>Nototheniidae</taxon>
        <taxon>Notothenia</taxon>
    </lineage>
</organism>
<evidence type="ECO:0000313" key="2">
    <source>
        <dbReference type="RefSeq" id="XP_010787215.1"/>
    </source>
</evidence>
<dbReference type="PANTHER" id="PTHR11731">
    <property type="entry name" value="PROTEASE FAMILY S9B,C DIPEPTIDYL-PEPTIDASE IV-RELATED"/>
    <property type="match status" value="1"/>
</dbReference>
<name>A0A6I9PHR8_9TELE</name>
<dbReference type="InterPro" id="IPR029058">
    <property type="entry name" value="AB_hydrolase_fold"/>
</dbReference>
<dbReference type="OrthoDB" id="16520at2759"/>
<feature type="non-terminal residue" evidence="2">
    <location>
        <position position="1"/>
    </location>
</feature>
<dbReference type="Gene3D" id="3.40.50.1820">
    <property type="entry name" value="alpha/beta hydrolase"/>
    <property type="match status" value="1"/>
</dbReference>
<evidence type="ECO:0000313" key="1">
    <source>
        <dbReference type="Proteomes" id="UP000504611"/>
    </source>
</evidence>
<keyword evidence="1" id="KW-1185">Reference proteome</keyword>
<dbReference type="RefSeq" id="XP_010787215.1">
    <property type="nucleotide sequence ID" value="XM_010788913.1"/>
</dbReference>
<dbReference type="GeneID" id="104960755"/>
<dbReference type="AlphaFoldDB" id="A0A6I9PHR8"/>
<dbReference type="InterPro" id="IPR050278">
    <property type="entry name" value="Serine_Prot_S9B/DPPIV"/>
</dbReference>
<dbReference type="GO" id="GO:0008076">
    <property type="term" value="C:voltage-gated potassium channel complex"/>
    <property type="evidence" value="ECO:0007669"/>
    <property type="project" value="TreeGrafter"/>
</dbReference>
<dbReference type="PANTHER" id="PTHR11731:SF97">
    <property type="entry name" value="INACTIVE DIPEPTIDYL PEPTIDASE 10-LIKE"/>
    <property type="match status" value="1"/>
</dbReference>
<reference evidence="2" key="1">
    <citation type="submission" date="2025-08" db="UniProtKB">
        <authorList>
            <consortium name="RefSeq"/>
        </authorList>
    </citation>
    <scope>IDENTIFICATION</scope>
    <source>
        <tissue evidence="2">Muscle</tissue>
    </source>
</reference>
<dbReference type="KEGG" id="ncc:104960755"/>
<dbReference type="SUPFAM" id="SSF53474">
    <property type="entry name" value="alpha/beta-Hydrolases"/>
    <property type="match status" value="1"/>
</dbReference>